<evidence type="ECO:0000313" key="2">
    <source>
        <dbReference type="Proteomes" id="UP000002009"/>
    </source>
</evidence>
<gene>
    <name evidence="1" type="ORF">MICPUN_68549</name>
</gene>
<dbReference type="InterPro" id="IPR025638">
    <property type="entry name" value="DUF4336"/>
</dbReference>
<dbReference type="Proteomes" id="UP000002009">
    <property type="component" value="Chromosome 11"/>
</dbReference>
<dbReference type="eggNOG" id="ENOG502QU5X">
    <property type="taxonomic scope" value="Eukaryota"/>
</dbReference>
<dbReference type="PANTHER" id="PTHR33835">
    <property type="entry name" value="YALI0C07656P"/>
    <property type="match status" value="1"/>
</dbReference>
<accession>C1EEX6</accession>
<dbReference type="Pfam" id="PF14234">
    <property type="entry name" value="DUF4336"/>
    <property type="match status" value="2"/>
</dbReference>
<dbReference type="AlphaFoldDB" id="C1EEX6"/>
<keyword evidence="2" id="KW-1185">Reference proteome</keyword>
<dbReference type="OrthoDB" id="421671at2759"/>
<protein>
    <submittedName>
        <fullName evidence="1">Uncharacterized protein</fullName>
    </submittedName>
</protein>
<organism evidence="1 2">
    <name type="scientific">Micromonas commoda (strain RCC299 / NOUM17 / CCMP2709)</name>
    <name type="common">Picoplanktonic green alga</name>
    <dbReference type="NCBI Taxonomy" id="296587"/>
    <lineage>
        <taxon>Eukaryota</taxon>
        <taxon>Viridiplantae</taxon>
        <taxon>Chlorophyta</taxon>
        <taxon>Mamiellophyceae</taxon>
        <taxon>Mamiellales</taxon>
        <taxon>Mamiellaceae</taxon>
        <taxon>Micromonas</taxon>
    </lineage>
</organism>
<feature type="non-terminal residue" evidence="1">
    <location>
        <position position="319"/>
    </location>
</feature>
<dbReference type="EMBL" id="CP001330">
    <property type="protein sequence ID" value="ACO66317.1"/>
    <property type="molecule type" value="Genomic_DNA"/>
</dbReference>
<sequence>ESKRRYVNFTGFPFPLVPFLSRRTVVNEVVKGKVWTLEQEQGIGFDLGVSTNVRCTIVKMRDGRLWVHDPIAPTGECVEAIEAIGGDVAYVVLATTQYEHKIFAGPFARKFPDAEVWIAPGQFSFPVQLPPQFFGIFPTGTIADENMPWAKEIDTKLLRLPSLFWGNYTYCEAGFYHKDSKSVLVTDAAVYVDDAPPEVIPRPSLVDLGAPDGFTISLLRALDFRGGRTLPGADATRADPDGCAKVGWKRMALFSLFIAPDAKNILQPEASFAGLAGKFVVSPIVYVIVFQHYRKEVLTWVNAIGRDWGGADRVIGAHF</sequence>
<dbReference type="FunCoup" id="C1EEX6">
    <property type="interactions" value="266"/>
</dbReference>
<dbReference type="InParanoid" id="C1EEX6"/>
<evidence type="ECO:0000313" key="1">
    <source>
        <dbReference type="EMBL" id="ACO66317.1"/>
    </source>
</evidence>
<dbReference type="InterPro" id="IPR036866">
    <property type="entry name" value="RibonucZ/Hydroxyglut_hydro"/>
</dbReference>
<dbReference type="GeneID" id="8247481"/>
<reference evidence="1 2" key="1">
    <citation type="journal article" date="2009" name="Science">
        <title>Green evolution and dynamic adaptations revealed by genomes of the marine picoeukaryotes Micromonas.</title>
        <authorList>
            <person name="Worden A.Z."/>
            <person name="Lee J.H."/>
            <person name="Mock T."/>
            <person name="Rouze P."/>
            <person name="Simmons M.P."/>
            <person name="Aerts A.L."/>
            <person name="Allen A.E."/>
            <person name="Cuvelier M.L."/>
            <person name="Derelle E."/>
            <person name="Everett M.V."/>
            <person name="Foulon E."/>
            <person name="Grimwood J."/>
            <person name="Gundlach H."/>
            <person name="Henrissat B."/>
            <person name="Napoli C."/>
            <person name="McDonald S.M."/>
            <person name="Parker M.S."/>
            <person name="Rombauts S."/>
            <person name="Salamov A."/>
            <person name="Von Dassow P."/>
            <person name="Badger J.H."/>
            <person name="Coutinho P.M."/>
            <person name="Demir E."/>
            <person name="Dubchak I."/>
            <person name="Gentemann C."/>
            <person name="Eikrem W."/>
            <person name="Gready J.E."/>
            <person name="John U."/>
            <person name="Lanier W."/>
            <person name="Lindquist E.A."/>
            <person name="Lucas S."/>
            <person name="Mayer K.F."/>
            <person name="Moreau H."/>
            <person name="Not F."/>
            <person name="Otillar R."/>
            <person name="Panaud O."/>
            <person name="Pangilinan J."/>
            <person name="Paulsen I."/>
            <person name="Piegu B."/>
            <person name="Poliakov A."/>
            <person name="Robbens S."/>
            <person name="Schmutz J."/>
            <person name="Toulza E."/>
            <person name="Wyss T."/>
            <person name="Zelensky A."/>
            <person name="Zhou K."/>
            <person name="Armbrust E.V."/>
            <person name="Bhattacharya D."/>
            <person name="Goodenough U.W."/>
            <person name="Van de Peer Y."/>
            <person name="Grigoriev I.V."/>
        </authorList>
    </citation>
    <scope>NUCLEOTIDE SEQUENCE [LARGE SCALE GENOMIC DNA]</scope>
    <source>
        <strain evidence="2">RCC299 / NOUM17</strain>
    </source>
</reference>
<dbReference type="SUPFAM" id="SSF56281">
    <property type="entry name" value="Metallo-hydrolase/oxidoreductase"/>
    <property type="match status" value="1"/>
</dbReference>
<name>C1EEX6_MICCC</name>
<dbReference type="OMA" id="WVHDPIA"/>
<feature type="non-terminal residue" evidence="1">
    <location>
        <position position="1"/>
    </location>
</feature>
<proteinExistence type="predicted"/>
<dbReference type="PANTHER" id="PTHR33835:SF2">
    <property type="entry name" value="LYSINE-TRNA LIGASE"/>
    <property type="match status" value="1"/>
</dbReference>
<dbReference type="RefSeq" id="XP_002505059.1">
    <property type="nucleotide sequence ID" value="XM_002505013.1"/>
</dbReference>
<dbReference type="KEGG" id="mis:MICPUN_68549"/>